<dbReference type="EMBL" id="VYGV01000012">
    <property type="protein sequence ID" value="NWF46376.1"/>
    <property type="molecule type" value="Genomic_DNA"/>
</dbReference>
<evidence type="ECO:0000259" key="5">
    <source>
        <dbReference type="Pfam" id="PF08281"/>
    </source>
</evidence>
<dbReference type="Gene3D" id="1.10.10.10">
    <property type="entry name" value="Winged helix-like DNA-binding domain superfamily/Winged helix DNA-binding domain"/>
    <property type="match status" value="1"/>
</dbReference>
<dbReference type="NCBIfam" id="TIGR02937">
    <property type="entry name" value="sigma70-ECF"/>
    <property type="match status" value="1"/>
</dbReference>
<dbReference type="Gene3D" id="1.10.1740.10">
    <property type="match status" value="1"/>
</dbReference>
<keyword evidence="3" id="KW-0731">Sigma factor</keyword>
<evidence type="ECO:0000256" key="4">
    <source>
        <dbReference type="ARBA" id="ARBA00023163"/>
    </source>
</evidence>
<feature type="domain" description="PhyR sigma2" evidence="6">
    <location>
        <begin position="8"/>
        <end position="63"/>
    </location>
</feature>
<dbReference type="InterPro" id="IPR053866">
    <property type="entry name" value="PhyR_sigma2"/>
</dbReference>
<keyword evidence="8" id="KW-1185">Reference proteome</keyword>
<evidence type="ECO:0000259" key="6">
    <source>
        <dbReference type="Pfam" id="PF22029"/>
    </source>
</evidence>
<protein>
    <submittedName>
        <fullName evidence="7">Sigma-70 family RNA polymerase sigma factor</fullName>
    </submittedName>
</protein>
<dbReference type="GO" id="GO:0016987">
    <property type="term" value="F:sigma factor activity"/>
    <property type="evidence" value="ECO:0007669"/>
    <property type="project" value="UniProtKB-KW"/>
</dbReference>
<dbReference type="PANTHER" id="PTHR43133:SF25">
    <property type="entry name" value="RNA POLYMERASE SIGMA FACTOR RFAY-RELATED"/>
    <property type="match status" value="1"/>
</dbReference>
<dbReference type="SUPFAM" id="SSF88946">
    <property type="entry name" value="Sigma2 domain of RNA polymerase sigma factors"/>
    <property type="match status" value="1"/>
</dbReference>
<dbReference type="InterPro" id="IPR013324">
    <property type="entry name" value="RNA_pol_sigma_r3/r4-like"/>
</dbReference>
<keyword evidence="4" id="KW-0804">Transcription</keyword>
<dbReference type="InterPro" id="IPR036388">
    <property type="entry name" value="WH-like_DNA-bd_sf"/>
</dbReference>
<dbReference type="AlphaFoldDB" id="A0A7Y8GXL4"/>
<dbReference type="GO" id="GO:0003677">
    <property type="term" value="F:DNA binding"/>
    <property type="evidence" value="ECO:0007669"/>
    <property type="project" value="InterPro"/>
</dbReference>
<evidence type="ECO:0000313" key="8">
    <source>
        <dbReference type="Proteomes" id="UP000545507"/>
    </source>
</evidence>
<evidence type="ECO:0000313" key="7">
    <source>
        <dbReference type="EMBL" id="NWF46376.1"/>
    </source>
</evidence>
<proteinExistence type="inferred from homology"/>
<gene>
    <name evidence="7" type="ORF">F3K02_14120</name>
</gene>
<name>A0A7Y8GXL4_9BURK</name>
<dbReference type="Proteomes" id="UP000545507">
    <property type="component" value="Unassembled WGS sequence"/>
</dbReference>
<comment type="caution">
    <text evidence="7">The sequence shown here is derived from an EMBL/GenBank/DDBJ whole genome shotgun (WGS) entry which is preliminary data.</text>
</comment>
<keyword evidence="2" id="KW-0805">Transcription regulation</keyword>
<reference evidence="7 8" key="1">
    <citation type="submission" date="2019-09" db="EMBL/GenBank/DDBJ databases">
        <title>Hydrogenophaga aromatica sp. nov., isolated from a para-xylene-degrading enrichment culture.</title>
        <authorList>
            <person name="Tancsics A."/>
            <person name="Banerjee S."/>
        </authorList>
    </citation>
    <scope>NUCLEOTIDE SEQUENCE [LARGE SCALE GENOMIC DNA]</scope>
    <source>
        <strain evidence="7 8">D2P1</strain>
    </source>
</reference>
<evidence type="ECO:0000256" key="3">
    <source>
        <dbReference type="ARBA" id="ARBA00023082"/>
    </source>
</evidence>
<dbReference type="InterPro" id="IPR014284">
    <property type="entry name" value="RNA_pol_sigma-70_dom"/>
</dbReference>
<evidence type="ECO:0000256" key="2">
    <source>
        <dbReference type="ARBA" id="ARBA00023015"/>
    </source>
</evidence>
<evidence type="ECO:0000256" key="1">
    <source>
        <dbReference type="ARBA" id="ARBA00010641"/>
    </source>
</evidence>
<accession>A0A7Y8GXL4</accession>
<dbReference type="RefSeq" id="WP_177136264.1">
    <property type="nucleotide sequence ID" value="NZ_VYGV01000012.1"/>
</dbReference>
<dbReference type="PANTHER" id="PTHR43133">
    <property type="entry name" value="RNA POLYMERASE ECF-TYPE SIGMA FACTO"/>
    <property type="match status" value="1"/>
</dbReference>
<dbReference type="InterPro" id="IPR039425">
    <property type="entry name" value="RNA_pol_sigma-70-like"/>
</dbReference>
<sequence>MGPEGALTHIPRLRRYARLLTGDASRADDLVQDTLERACHKWSLWRPREDGSGLRGWLLSLMHNLYLNQVRDQVHERQAVELDEGNEPSHDPFLHTPERLDLEQALRQLNPALREVVLLVCVEEMPYAEAAQVLGVPAGTVMSRLSRGREQLRHLMDGGAPVQTRTPRLKIVK</sequence>
<dbReference type="SUPFAM" id="SSF88659">
    <property type="entry name" value="Sigma3 and sigma4 domains of RNA polymerase sigma factors"/>
    <property type="match status" value="1"/>
</dbReference>
<dbReference type="InterPro" id="IPR013325">
    <property type="entry name" value="RNA_pol_sigma_r2"/>
</dbReference>
<feature type="domain" description="RNA polymerase sigma factor 70 region 4 type 2" evidence="5">
    <location>
        <begin position="100"/>
        <end position="152"/>
    </location>
</feature>
<dbReference type="Pfam" id="PF22029">
    <property type="entry name" value="PhyR_sigma2"/>
    <property type="match status" value="1"/>
</dbReference>
<dbReference type="GO" id="GO:0006352">
    <property type="term" value="P:DNA-templated transcription initiation"/>
    <property type="evidence" value="ECO:0007669"/>
    <property type="project" value="InterPro"/>
</dbReference>
<dbReference type="InterPro" id="IPR013249">
    <property type="entry name" value="RNA_pol_sigma70_r4_t2"/>
</dbReference>
<dbReference type="Pfam" id="PF08281">
    <property type="entry name" value="Sigma70_r4_2"/>
    <property type="match status" value="1"/>
</dbReference>
<comment type="similarity">
    <text evidence="1">Belongs to the sigma-70 factor family. ECF subfamily.</text>
</comment>
<dbReference type="CDD" id="cd06171">
    <property type="entry name" value="Sigma70_r4"/>
    <property type="match status" value="1"/>
</dbReference>
<organism evidence="7 8">
    <name type="scientific">Hydrogenophaga aromaticivorans</name>
    <dbReference type="NCBI Taxonomy" id="2610898"/>
    <lineage>
        <taxon>Bacteria</taxon>
        <taxon>Pseudomonadati</taxon>
        <taxon>Pseudomonadota</taxon>
        <taxon>Betaproteobacteria</taxon>
        <taxon>Burkholderiales</taxon>
        <taxon>Comamonadaceae</taxon>
        <taxon>Hydrogenophaga</taxon>
    </lineage>
</organism>